<proteinExistence type="predicted"/>
<dbReference type="SUPFAM" id="SSF52540">
    <property type="entry name" value="P-loop containing nucleoside triphosphate hydrolases"/>
    <property type="match status" value="1"/>
</dbReference>
<sequence length="264" mass="29155">MVNHTLCSWHGLCQLYGVLLTYKLCKLVSLLLTNLQSYEQTELRTNRVTKLRSQDVHIIAVVNGKGGSAKTTTSVNLAAILAEKSKVLLVDADPQGSATWWAERNERDFELSKETDTNELLKLKKVKGFDFIIVDTPPALHFEALQITIDAADFVLLPSPPAPMDLQALIETVQASIMPANVKFRVLLTRVDPRSLGKALDAQQALMQGGIPAFNGFVRAYAVHEQAVLDGIPITQVRGKIAREAEGDYRRVADELLREVNTHG</sequence>
<evidence type="ECO:0000259" key="1">
    <source>
        <dbReference type="Pfam" id="PF01656"/>
    </source>
</evidence>
<geneLocation type="plasmid" evidence="2 3">
    <name>pNPUN03</name>
</geneLocation>
<dbReference type="PANTHER" id="PTHR13696">
    <property type="entry name" value="P-LOOP CONTAINING NUCLEOSIDE TRIPHOSPHATE HYDROLASE"/>
    <property type="match status" value="1"/>
</dbReference>
<dbReference type="Proteomes" id="UP000001191">
    <property type="component" value="Plasmid pNPUN03"/>
</dbReference>
<dbReference type="PhylomeDB" id="B2JBV0"/>
<dbReference type="InterPro" id="IPR050678">
    <property type="entry name" value="DNA_Partitioning_ATPase"/>
</dbReference>
<dbReference type="AlphaFoldDB" id="B2JBV0"/>
<evidence type="ECO:0000313" key="2">
    <source>
        <dbReference type="EMBL" id="ACC85404.1"/>
    </source>
</evidence>
<evidence type="ECO:0000313" key="3">
    <source>
        <dbReference type="Proteomes" id="UP000001191"/>
    </source>
</evidence>
<keyword evidence="3" id="KW-1185">Reference proteome</keyword>
<dbReference type="CDD" id="cd02042">
    <property type="entry name" value="ParAB_family"/>
    <property type="match status" value="1"/>
</dbReference>
<name>B2JBV0_NOSP7</name>
<dbReference type="EnsemblBacteria" id="ACC85404">
    <property type="protein sequence ID" value="ACC85404"/>
    <property type="gene ID" value="Npun_CF068"/>
</dbReference>
<dbReference type="InterPro" id="IPR002586">
    <property type="entry name" value="CobQ/CobB/MinD/ParA_Nub-bd_dom"/>
</dbReference>
<dbReference type="PANTHER" id="PTHR13696:SF52">
    <property type="entry name" value="PARA FAMILY PROTEIN CT_582"/>
    <property type="match status" value="1"/>
</dbReference>
<dbReference type="OrthoDB" id="69313at2"/>
<dbReference type="InterPro" id="IPR027417">
    <property type="entry name" value="P-loop_NTPase"/>
</dbReference>
<dbReference type="HOGENOM" id="CLU_037612_5_6_3"/>
<reference evidence="3" key="1">
    <citation type="submission" date="2008-04" db="EMBL/GenBank/DDBJ databases">
        <title>Complete sequence of plasmid 3 of Nostoc punctiforme ATCC 29133.</title>
        <authorList>
            <consortium name="US DOE Joint Genome Institute"/>
            <person name="Copeland A."/>
            <person name="Lucas S."/>
            <person name="Lapidus A."/>
            <person name="Glavina del Rio T."/>
            <person name="Dalin E."/>
            <person name="Tice H."/>
            <person name="Pitluck S."/>
            <person name="Chain P."/>
            <person name="Malfatti S."/>
            <person name="Shin M."/>
            <person name="Vergez L."/>
            <person name="Schmutz J."/>
            <person name="Larimer F."/>
            <person name="Land M."/>
            <person name="Hauser L."/>
            <person name="Kyrpides N."/>
            <person name="Kim E."/>
            <person name="Meeks J.C."/>
            <person name="Elhai J."/>
            <person name="Campbell E.L."/>
            <person name="Thiel T."/>
            <person name="Longmire J."/>
            <person name="Potts M."/>
            <person name="Atlas R."/>
        </authorList>
    </citation>
    <scope>NUCLEOTIDE SEQUENCE [LARGE SCALE GENOMIC DNA]</scope>
    <source>
        <strain evidence="3">ATCC 29133 / PCC 73102</strain>
        <plasmid evidence="3">Plasmid pNPUN03</plasmid>
    </source>
</reference>
<dbReference type="Pfam" id="PF01656">
    <property type="entry name" value="CbiA"/>
    <property type="match status" value="1"/>
</dbReference>
<dbReference type="Gene3D" id="3.40.50.300">
    <property type="entry name" value="P-loop containing nucleotide triphosphate hydrolases"/>
    <property type="match status" value="1"/>
</dbReference>
<accession>B2JBV0</accession>
<protein>
    <submittedName>
        <fullName evidence="2">Cobyrinic acid a,c-diamide synthase</fullName>
    </submittedName>
</protein>
<dbReference type="KEGG" id="npu:Npun_CF068"/>
<organism evidence="2 3">
    <name type="scientific">Nostoc punctiforme (strain ATCC 29133 / PCC 73102)</name>
    <dbReference type="NCBI Taxonomy" id="63737"/>
    <lineage>
        <taxon>Bacteria</taxon>
        <taxon>Bacillati</taxon>
        <taxon>Cyanobacteriota</taxon>
        <taxon>Cyanophyceae</taxon>
        <taxon>Nostocales</taxon>
        <taxon>Nostocaceae</taxon>
        <taxon>Nostoc</taxon>
    </lineage>
</organism>
<keyword evidence="2" id="KW-0614">Plasmid</keyword>
<gene>
    <name evidence="2" type="ordered locus">Npun_CF068</name>
</gene>
<feature type="domain" description="CobQ/CobB/MinD/ParA nucleotide binding" evidence="1">
    <location>
        <begin position="59"/>
        <end position="215"/>
    </location>
</feature>
<dbReference type="EMBL" id="CP001040">
    <property type="protein sequence ID" value="ACC85404.1"/>
    <property type="molecule type" value="Genomic_DNA"/>
</dbReference>